<protein>
    <submittedName>
        <fullName evidence="2">Uncharacterized protein</fullName>
    </submittedName>
</protein>
<keyword evidence="1" id="KW-0472">Membrane</keyword>
<evidence type="ECO:0000313" key="3">
    <source>
        <dbReference type="Proteomes" id="UP000030689"/>
    </source>
</evidence>
<feature type="transmembrane region" description="Helical" evidence="1">
    <location>
        <begin position="34"/>
        <end position="50"/>
    </location>
</feature>
<organism evidence="2 3">
    <name type="scientific">Eutrema salsugineum</name>
    <name type="common">Saltwater cress</name>
    <name type="synonym">Sisymbrium salsugineum</name>
    <dbReference type="NCBI Taxonomy" id="72664"/>
    <lineage>
        <taxon>Eukaryota</taxon>
        <taxon>Viridiplantae</taxon>
        <taxon>Streptophyta</taxon>
        <taxon>Embryophyta</taxon>
        <taxon>Tracheophyta</taxon>
        <taxon>Spermatophyta</taxon>
        <taxon>Magnoliopsida</taxon>
        <taxon>eudicotyledons</taxon>
        <taxon>Gunneridae</taxon>
        <taxon>Pentapetalae</taxon>
        <taxon>rosids</taxon>
        <taxon>malvids</taxon>
        <taxon>Brassicales</taxon>
        <taxon>Brassicaceae</taxon>
        <taxon>Eutremeae</taxon>
        <taxon>Eutrema</taxon>
    </lineage>
</organism>
<keyword evidence="1" id="KW-0812">Transmembrane</keyword>
<gene>
    <name evidence="2" type="ORF">EUTSA_v10009518mg</name>
</gene>
<feature type="transmembrane region" description="Helical" evidence="1">
    <location>
        <begin position="70"/>
        <end position="89"/>
    </location>
</feature>
<keyword evidence="3" id="KW-1185">Reference proteome</keyword>
<reference evidence="2 3" key="1">
    <citation type="journal article" date="2013" name="Front. Plant Sci.">
        <title>The Reference Genome of the Halophytic Plant Eutrema salsugineum.</title>
        <authorList>
            <person name="Yang R."/>
            <person name="Jarvis D.E."/>
            <person name="Chen H."/>
            <person name="Beilstein M.A."/>
            <person name="Grimwood J."/>
            <person name="Jenkins J."/>
            <person name="Shu S."/>
            <person name="Prochnik S."/>
            <person name="Xin M."/>
            <person name="Ma C."/>
            <person name="Schmutz J."/>
            <person name="Wing R.A."/>
            <person name="Mitchell-Olds T."/>
            <person name="Schumaker K.S."/>
            <person name="Wang X."/>
        </authorList>
    </citation>
    <scope>NUCLEOTIDE SEQUENCE [LARGE SCALE GENOMIC DNA]</scope>
</reference>
<dbReference type="EMBL" id="KI517683">
    <property type="protein sequence ID" value="ESQ35422.1"/>
    <property type="molecule type" value="Genomic_DNA"/>
</dbReference>
<feature type="transmembrane region" description="Helical" evidence="1">
    <location>
        <begin position="95"/>
        <end position="112"/>
    </location>
</feature>
<sequence>MVMHILLIAFSVATFVYVRHHKIPIAADIEVLGMFYGITGIGGIISWFSFFKHTPEMHYRGGTMDRISHILGFSFLIVLFYSISPAFALGFCIPSSLWFLFVLMYTIVYLTWRE</sequence>
<evidence type="ECO:0000313" key="2">
    <source>
        <dbReference type="EMBL" id="ESQ35422.1"/>
    </source>
</evidence>
<name>V4KZF1_EUTSA</name>
<keyword evidence="1" id="KW-1133">Transmembrane helix</keyword>
<accession>V4KZF1</accession>
<dbReference type="KEGG" id="eus:EUTSA_v10009518mg"/>
<dbReference type="Gramene" id="ESQ35422">
    <property type="protein sequence ID" value="ESQ35422"/>
    <property type="gene ID" value="EUTSA_v10009518mg"/>
</dbReference>
<dbReference type="Proteomes" id="UP000030689">
    <property type="component" value="Unassembled WGS sequence"/>
</dbReference>
<proteinExistence type="predicted"/>
<dbReference type="AlphaFoldDB" id="V4KZF1"/>
<evidence type="ECO:0000256" key="1">
    <source>
        <dbReference type="SAM" id="Phobius"/>
    </source>
</evidence>